<dbReference type="InterPro" id="IPR011335">
    <property type="entry name" value="Restrct_endonuc-II-like"/>
</dbReference>
<reference evidence="3 4" key="1">
    <citation type="submission" date="2020-08" db="EMBL/GenBank/DDBJ databases">
        <title>Cohnella phylogeny.</title>
        <authorList>
            <person name="Dunlap C."/>
        </authorList>
    </citation>
    <scope>NUCLEOTIDE SEQUENCE [LARGE SCALE GENOMIC DNA]</scope>
    <source>
        <strain evidence="3 4">DSM 28246</strain>
    </source>
</reference>
<dbReference type="PANTHER" id="PTHR34039">
    <property type="entry name" value="UPF0102 PROTEIN YRAN"/>
    <property type="match status" value="1"/>
</dbReference>
<proteinExistence type="inferred from homology"/>
<comment type="caution">
    <text evidence="3">The sequence shown here is derived from an EMBL/GenBank/DDBJ whole genome shotgun (WGS) entry which is preliminary data.</text>
</comment>
<dbReference type="InterPro" id="IPR011856">
    <property type="entry name" value="tRNA_endonuc-like_dom_sf"/>
</dbReference>
<dbReference type="PANTHER" id="PTHR34039:SF1">
    <property type="entry name" value="UPF0102 PROTEIN YRAN"/>
    <property type="match status" value="1"/>
</dbReference>
<evidence type="ECO:0000313" key="4">
    <source>
        <dbReference type="Proteomes" id="UP000547209"/>
    </source>
</evidence>
<dbReference type="SUPFAM" id="SSF52980">
    <property type="entry name" value="Restriction endonuclease-like"/>
    <property type="match status" value="1"/>
</dbReference>
<evidence type="ECO:0000256" key="2">
    <source>
        <dbReference type="HAMAP-Rule" id="MF_00048"/>
    </source>
</evidence>
<dbReference type="Gene3D" id="3.40.1350.10">
    <property type="match status" value="1"/>
</dbReference>
<dbReference type="NCBIfam" id="NF009150">
    <property type="entry name" value="PRK12497.1-3"/>
    <property type="match status" value="1"/>
</dbReference>
<dbReference type="GO" id="GO:0003676">
    <property type="term" value="F:nucleic acid binding"/>
    <property type="evidence" value="ECO:0007669"/>
    <property type="project" value="InterPro"/>
</dbReference>
<accession>A0A7X0RVS2</accession>
<evidence type="ECO:0000256" key="1">
    <source>
        <dbReference type="ARBA" id="ARBA00006738"/>
    </source>
</evidence>
<evidence type="ECO:0000313" key="3">
    <source>
        <dbReference type="EMBL" id="MBB6674579.1"/>
    </source>
</evidence>
<dbReference type="HAMAP" id="MF_00048">
    <property type="entry name" value="UPF0102"/>
    <property type="match status" value="1"/>
</dbReference>
<dbReference type="Pfam" id="PF02021">
    <property type="entry name" value="UPF0102"/>
    <property type="match status" value="1"/>
</dbReference>
<dbReference type="Proteomes" id="UP000547209">
    <property type="component" value="Unassembled WGS sequence"/>
</dbReference>
<dbReference type="AlphaFoldDB" id="A0A7X0RVS2"/>
<dbReference type="NCBIfam" id="NF009154">
    <property type="entry name" value="PRK12497.3-3"/>
    <property type="match status" value="1"/>
</dbReference>
<dbReference type="EMBL" id="JACJVP010000049">
    <property type="protein sequence ID" value="MBB6674579.1"/>
    <property type="molecule type" value="Genomic_DNA"/>
</dbReference>
<gene>
    <name evidence="3" type="ORF">H7C19_28250</name>
</gene>
<dbReference type="InterPro" id="IPR003509">
    <property type="entry name" value="UPF0102_YraN-like"/>
</dbReference>
<organism evidence="3 4">
    <name type="scientific">Cohnella nanjingensis</name>
    <dbReference type="NCBI Taxonomy" id="1387779"/>
    <lineage>
        <taxon>Bacteria</taxon>
        <taxon>Bacillati</taxon>
        <taxon>Bacillota</taxon>
        <taxon>Bacilli</taxon>
        <taxon>Bacillales</taxon>
        <taxon>Paenibacillaceae</taxon>
        <taxon>Cohnella</taxon>
    </lineage>
</organism>
<dbReference type="RefSeq" id="WP_185672442.1">
    <property type="nucleotide sequence ID" value="NZ_JACJVP010000049.1"/>
</dbReference>
<dbReference type="NCBIfam" id="TIGR00252">
    <property type="entry name" value="YraN family protein"/>
    <property type="match status" value="1"/>
</dbReference>
<protein>
    <recommendedName>
        <fullName evidence="2">UPF0102 protein H7C19_28250</fullName>
    </recommendedName>
</protein>
<keyword evidence="4" id="KW-1185">Reference proteome</keyword>
<comment type="similarity">
    <text evidence="1 2">Belongs to the UPF0102 family.</text>
</comment>
<name>A0A7X0RVS2_9BACL</name>
<sequence length="128" mass="13942">MTSAGEGRTDGRRARGIAAESAAADHLAGLGYRIVARNWRCKSGELDLVAQDGETLVFAEVGSRRGSAHYGTAVEAVTPRKCAQVRSTAQVYLHQTRQDRVKVRFDVVAVTFDARDQVAELRHLQGAF</sequence>